<dbReference type="PANTHER" id="PTHR44196">
    <property type="entry name" value="DEHYDROGENASE/REDUCTASE SDR FAMILY MEMBER 7B"/>
    <property type="match status" value="1"/>
</dbReference>
<reference evidence="3" key="1">
    <citation type="submission" date="2020-10" db="EMBL/GenBank/DDBJ databases">
        <authorList>
            <person name="Gilroy R."/>
        </authorList>
    </citation>
    <scope>NUCLEOTIDE SEQUENCE</scope>
    <source>
        <strain evidence="3">6919</strain>
    </source>
</reference>
<sequence length="243" mass="26713">MSYKTVIIGATSGIGREVARILWKEGATVGVAGRRTDRLRAFCEECGQRASYATIDVTASDAGDKLVELAETVGGADMILLCSGIGSQNPELKPEIESDTVNTNVAGFTRMIDSAFNYFKGKGGGHIVAVTSIAGTKGLGIAAAYSATKRYQNTYIQCLAQLSAMQGYGIRFTDIRPGFVDTDLLKSGNFPLKMPVDYAARKIVKAIKRRRRVAVIDWKYKIVTALWRMIPRYLWERLTIRNK</sequence>
<accession>A0A9D9NJ13</accession>
<dbReference type="GO" id="GO:0016491">
    <property type="term" value="F:oxidoreductase activity"/>
    <property type="evidence" value="ECO:0007669"/>
    <property type="project" value="UniProtKB-KW"/>
</dbReference>
<dbReference type="Proteomes" id="UP000823598">
    <property type="component" value="Unassembled WGS sequence"/>
</dbReference>
<dbReference type="PRINTS" id="PR00081">
    <property type="entry name" value="GDHRDH"/>
</dbReference>
<dbReference type="EMBL" id="JADIMC010000007">
    <property type="protein sequence ID" value="MBO8475426.1"/>
    <property type="molecule type" value="Genomic_DNA"/>
</dbReference>
<comment type="caution">
    <text evidence="3">The sequence shown here is derived from an EMBL/GenBank/DDBJ whole genome shotgun (WGS) entry which is preliminary data.</text>
</comment>
<dbReference type="PANTHER" id="PTHR44196:SF3">
    <property type="entry name" value="SHORT CHAIN DEHYDROGENASE FAMILY PROTEIN"/>
    <property type="match status" value="1"/>
</dbReference>
<dbReference type="AlphaFoldDB" id="A0A9D9NJ13"/>
<dbReference type="GO" id="GO:0016020">
    <property type="term" value="C:membrane"/>
    <property type="evidence" value="ECO:0007669"/>
    <property type="project" value="TreeGrafter"/>
</dbReference>
<protein>
    <submittedName>
        <fullName evidence="3">SDR family NAD(P)-dependent oxidoreductase</fullName>
    </submittedName>
</protein>
<dbReference type="InterPro" id="IPR036291">
    <property type="entry name" value="NAD(P)-bd_dom_sf"/>
</dbReference>
<reference evidence="3" key="2">
    <citation type="journal article" date="2021" name="PeerJ">
        <title>Extensive microbial diversity within the chicken gut microbiome revealed by metagenomics and culture.</title>
        <authorList>
            <person name="Gilroy R."/>
            <person name="Ravi A."/>
            <person name="Getino M."/>
            <person name="Pursley I."/>
            <person name="Horton D.L."/>
            <person name="Alikhan N.F."/>
            <person name="Baker D."/>
            <person name="Gharbi K."/>
            <person name="Hall N."/>
            <person name="Watson M."/>
            <person name="Adriaenssens E.M."/>
            <person name="Foster-Nyarko E."/>
            <person name="Jarju S."/>
            <person name="Secka A."/>
            <person name="Antonio M."/>
            <person name="Oren A."/>
            <person name="Chaudhuri R.R."/>
            <person name="La Ragione R."/>
            <person name="Hildebrand F."/>
            <person name="Pallen M.J."/>
        </authorList>
    </citation>
    <scope>NUCLEOTIDE SEQUENCE</scope>
    <source>
        <strain evidence="3">6919</strain>
    </source>
</reference>
<evidence type="ECO:0000256" key="1">
    <source>
        <dbReference type="ARBA" id="ARBA00006484"/>
    </source>
</evidence>
<dbReference type="Pfam" id="PF00106">
    <property type="entry name" value="adh_short"/>
    <property type="match status" value="1"/>
</dbReference>
<gene>
    <name evidence="3" type="ORF">IAB88_00350</name>
</gene>
<proteinExistence type="inferred from homology"/>
<evidence type="ECO:0000256" key="2">
    <source>
        <dbReference type="ARBA" id="ARBA00023002"/>
    </source>
</evidence>
<comment type="similarity">
    <text evidence="1">Belongs to the short-chain dehydrogenases/reductases (SDR) family.</text>
</comment>
<dbReference type="InterPro" id="IPR002347">
    <property type="entry name" value="SDR_fam"/>
</dbReference>
<dbReference type="SUPFAM" id="SSF51735">
    <property type="entry name" value="NAD(P)-binding Rossmann-fold domains"/>
    <property type="match status" value="1"/>
</dbReference>
<name>A0A9D9NJ13_9BACT</name>
<organism evidence="3 4">
    <name type="scientific">Candidatus Limisoma faecipullorum</name>
    <dbReference type="NCBI Taxonomy" id="2840854"/>
    <lineage>
        <taxon>Bacteria</taxon>
        <taxon>Pseudomonadati</taxon>
        <taxon>Bacteroidota</taxon>
        <taxon>Bacteroidia</taxon>
        <taxon>Bacteroidales</taxon>
        <taxon>Candidatus Limisoma</taxon>
    </lineage>
</organism>
<evidence type="ECO:0000313" key="4">
    <source>
        <dbReference type="Proteomes" id="UP000823598"/>
    </source>
</evidence>
<keyword evidence="2" id="KW-0560">Oxidoreductase</keyword>
<evidence type="ECO:0000313" key="3">
    <source>
        <dbReference type="EMBL" id="MBO8475426.1"/>
    </source>
</evidence>
<dbReference type="Gene3D" id="3.40.50.720">
    <property type="entry name" value="NAD(P)-binding Rossmann-like Domain"/>
    <property type="match status" value="1"/>
</dbReference>